<comment type="caution">
    <text evidence="4">The sequence shown here is derived from an EMBL/GenBank/DDBJ whole genome shotgun (WGS) entry which is preliminary data.</text>
</comment>
<feature type="domain" description="Protein FecR C-terminal" evidence="3">
    <location>
        <begin position="287"/>
        <end position="345"/>
    </location>
</feature>
<dbReference type="EMBL" id="AQHW01000015">
    <property type="protein sequence ID" value="KKB55655.1"/>
    <property type="molecule type" value="Genomic_DNA"/>
</dbReference>
<evidence type="ECO:0000259" key="2">
    <source>
        <dbReference type="Pfam" id="PF04773"/>
    </source>
</evidence>
<evidence type="ECO:0000259" key="3">
    <source>
        <dbReference type="Pfam" id="PF16344"/>
    </source>
</evidence>
<dbReference type="Gene3D" id="2.60.120.1440">
    <property type="match status" value="1"/>
</dbReference>
<reference evidence="4 5" key="1">
    <citation type="submission" date="2013-04" db="EMBL/GenBank/DDBJ databases">
        <title>The Genome Sequence of Parabacteroides gordonii DSM 23371.</title>
        <authorList>
            <consortium name="The Broad Institute Genomics Platform"/>
            <person name="Earl A."/>
            <person name="Ward D."/>
            <person name="Feldgarden M."/>
            <person name="Gevers D."/>
            <person name="Martens E."/>
            <person name="Sakamoto M."/>
            <person name="Benno Y."/>
            <person name="Suzuki N."/>
            <person name="Matsunaga N."/>
            <person name="Koshihara K."/>
            <person name="Seki M."/>
            <person name="Komiya H."/>
            <person name="Walker B."/>
            <person name="Young S."/>
            <person name="Zeng Q."/>
            <person name="Gargeya S."/>
            <person name="Fitzgerald M."/>
            <person name="Haas B."/>
            <person name="Abouelleil A."/>
            <person name="Allen A.W."/>
            <person name="Alvarado L."/>
            <person name="Arachchi H.M."/>
            <person name="Berlin A.M."/>
            <person name="Chapman S.B."/>
            <person name="Gainer-Dewar J."/>
            <person name="Goldberg J."/>
            <person name="Griggs A."/>
            <person name="Gujja S."/>
            <person name="Hansen M."/>
            <person name="Howarth C."/>
            <person name="Imamovic A."/>
            <person name="Ireland A."/>
            <person name="Larimer J."/>
            <person name="McCowan C."/>
            <person name="Murphy C."/>
            <person name="Pearson M."/>
            <person name="Poon T.W."/>
            <person name="Priest M."/>
            <person name="Roberts A."/>
            <person name="Saif S."/>
            <person name="Shea T."/>
            <person name="Sisk P."/>
            <person name="Sykes S."/>
            <person name="Wortman J."/>
            <person name="Nusbaum C."/>
            <person name="Birren B."/>
        </authorList>
    </citation>
    <scope>NUCLEOTIDE SEQUENCE [LARGE SCALE GENOMIC DNA]</scope>
    <source>
        <strain evidence="4 5">MS-1</strain>
    </source>
</reference>
<name>A0A0F5JDT1_9BACT</name>
<dbReference type="InterPro" id="IPR012373">
    <property type="entry name" value="Ferrdict_sens_TM"/>
</dbReference>
<dbReference type="HOGENOM" id="CLU_050192_1_1_10"/>
<organism evidence="4 5">
    <name type="scientific">Parabacteroides gordonii MS-1 = DSM 23371</name>
    <dbReference type="NCBI Taxonomy" id="1203610"/>
    <lineage>
        <taxon>Bacteria</taxon>
        <taxon>Pseudomonadati</taxon>
        <taxon>Bacteroidota</taxon>
        <taxon>Bacteroidia</taxon>
        <taxon>Bacteroidales</taxon>
        <taxon>Tannerellaceae</taxon>
        <taxon>Parabacteroides</taxon>
    </lineage>
</organism>
<dbReference type="InterPro" id="IPR006860">
    <property type="entry name" value="FecR"/>
</dbReference>
<dbReference type="Gene3D" id="3.55.50.30">
    <property type="match status" value="1"/>
</dbReference>
<feature type="domain" description="FecR protein" evidence="2">
    <location>
        <begin position="152"/>
        <end position="244"/>
    </location>
</feature>
<sequence length="356" mass="39797">MAKNKIQKTDFDNEMKQFISLVKKHEQVTDMEVQDSWANVKELSSSGKSGKKTLRYLLAGLSVAASIAILFMISMHYFEPQEESTFLTELQKVAPVDSLNEIHLVISENRQVVLENEAVVNYDEEGSITVNNQLSKIPEEPATKGNNLNHIIVPKGKRTYITLSDGTKMYVNAASHVIYPSVFGSDKREIAVEGEVYLEVAHNPKAPFIVKTKGLDVKVLGTVFNVTAYEEQNISVVLVNGRVEVNSSAKEKILLSPSQMVSLKDGIMKKEKVDVTKYICWKDNIMLLEKETVSKVLDNLSRYYGVPIWYDKSIASRKLSGKLDLCESIDEVLDIVKVSASLNVEKAEGGGYHFLE</sequence>
<dbReference type="PANTHER" id="PTHR30273:SF2">
    <property type="entry name" value="PROTEIN FECR"/>
    <property type="match status" value="1"/>
</dbReference>
<proteinExistence type="predicted"/>
<evidence type="ECO:0000256" key="1">
    <source>
        <dbReference type="SAM" id="Phobius"/>
    </source>
</evidence>
<dbReference type="InterPro" id="IPR032508">
    <property type="entry name" value="FecR_C"/>
</dbReference>
<protein>
    <submittedName>
        <fullName evidence="4">Uncharacterized protein</fullName>
    </submittedName>
</protein>
<accession>A0A0F5JDT1</accession>
<dbReference type="STRING" id="1203610.HMPREF1536_03127"/>
<feature type="transmembrane region" description="Helical" evidence="1">
    <location>
        <begin position="56"/>
        <end position="78"/>
    </location>
</feature>
<dbReference type="RefSeq" id="WP_028726119.1">
    <property type="nucleotide sequence ID" value="NZ_AUAE01000008.1"/>
</dbReference>
<dbReference type="FunFam" id="2.60.120.1440:FF:000001">
    <property type="entry name" value="Putative anti-sigma factor"/>
    <property type="match status" value="1"/>
</dbReference>
<keyword evidence="1" id="KW-0472">Membrane</keyword>
<keyword evidence="5" id="KW-1185">Reference proteome</keyword>
<gene>
    <name evidence="4" type="ORF">HMPREF1536_03127</name>
</gene>
<dbReference type="GO" id="GO:0016989">
    <property type="term" value="F:sigma factor antagonist activity"/>
    <property type="evidence" value="ECO:0007669"/>
    <property type="project" value="TreeGrafter"/>
</dbReference>
<keyword evidence="1" id="KW-1133">Transmembrane helix</keyword>
<evidence type="ECO:0000313" key="5">
    <source>
        <dbReference type="Proteomes" id="UP000033035"/>
    </source>
</evidence>
<dbReference type="Pfam" id="PF04773">
    <property type="entry name" value="FecR"/>
    <property type="match status" value="1"/>
</dbReference>
<dbReference type="PANTHER" id="PTHR30273">
    <property type="entry name" value="PERIPLASMIC SIGNAL SENSOR AND SIGMA FACTOR ACTIVATOR FECR-RELATED"/>
    <property type="match status" value="1"/>
</dbReference>
<dbReference type="AlphaFoldDB" id="A0A0F5JDT1"/>
<keyword evidence="1" id="KW-0812">Transmembrane</keyword>
<dbReference type="PATRIC" id="fig|1203610.3.peg.3193"/>
<evidence type="ECO:0000313" key="4">
    <source>
        <dbReference type="EMBL" id="KKB55655.1"/>
    </source>
</evidence>
<dbReference type="Proteomes" id="UP000033035">
    <property type="component" value="Unassembled WGS sequence"/>
</dbReference>
<dbReference type="Pfam" id="PF16344">
    <property type="entry name" value="FecR_C"/>
    <property type="match status" value="1"/>
</dbReference>